<evidence type="ECO:0000313" key="1">
    <source>
        <dbReference type="EMBL" id="KAJ5120886.1"/>
    </source>
</evidence>
<dbReference type="RefSeq" id="XP_056517390.1">
    <property type="nucleotide sequence ID" value="XM_056671017.1"/>
</dbReference>
<reference evidence="1" key="2">
    <citation type="journal article" date="2023" name="IMA Fungus">
        <title>Comparative genomic study of the Penicillium genus elucidates a diverse pangenome and 15 lateral gene transfer events.</title>
        <authorList>
            <person name="Petersen C."/>
            <person name="Sorensen T."/>
            <person name="Nielsen M.R."/>
            <person name="Sondergaard T.E."/>
            <person name="Sorensen J.L."/>
            <person name="Fitzpatrick D.A."/>
            <person name="Frisvad J.C."/>
            <person name="Nielsen K.L."/>
        </authorList>
    </citation>
    <scope>NUCLEOTIDE SEQUENCE</scope>
    <source>
        <strain evidence="1">IBT 22155</strain>
    </source>
</reference>
<dbReference type="OrthoDB" id="4377354at2759"/>
<gene>
    <name evidence="1" type="ORF">N7515_010274</name>
</gene>
<organism evidence="1 2">
    <name type="scientific">Penicillium bovifimosum</name>
    <dbReference type="NCBI Taxonomy" id="126998"/>
    <lineage>
        <taxon>Eukaryota</taxon>
        <taxon>Fungi</taxon>
        <taxon>Dikarya</taxon>
        <taxon>Ascomycota</taxon>
        <taxon>Pezizomycotina</taxon>
        <taxon>Eurotiomycetes</taxon>
        <taxon>Eurotiomycetidae</taxon>
        <taxon>Eurotiales</taxon>
        <taxon>Aspergillaceae</taxon>
        <taxon>Penicillium</taxon>
    </lineage>
</organism>
<reference evidence="1" key="1">
    <citation type="submission" date="2022-11" db="EMBL/GenBank/DDBJ databases">
        <authorList>
            <person name="Petersen C."/>
        </authorList>
    </citation>
    <scope>NUCLEOTIDE SEQUENCE</scope>
    <source>
        <strain evidence="1">IBT 22155</strain>
    </source>
</reference>
<dbReference type="GeneID" id="81410188"/>
<comment type="caution">
    <text evidence="1">The sequence shown here is derived from an EMBL/GenBank/DDBJ whole genome shotgun (WGS) entry which is preliminary data.</text>
</comment>
<dbReference type="EMBL" id="JAPQKL010000008">
    <property type="protein sequence ID" value="KAJ5120886.1"/>
    <property type="molecule type" value="Genomic_DNA"/>
</dbReference>
<protein>
    <submittedName>
        <fullName evidence="1">Uncharacterized protein</fullName>
    </submittedName>
</protein>
<dbReference type="Proteomes" id="UP001149079">
    <property type="component" value="Unassembled WGS sequence"/>
</dbReference>
<evidence type="ECO:0000313" key="2">
    <source>
        <dbReference type="Proteomes" id="UP001149079"/>
    </source>
</evidence>
<accession>A0A9W9GIH4</accession>
<sequence length="166" mass="18498">MRKEIFQATLGGPNCCLRWSHPLADFIVELQIHVTVLWLAGNGLLRDCYPCDLTHFPAGFMPNVLPLPGQFPMTELAWGCFYTNRVLGWLQVSDISRSTIALLLLLELTGVGDAGVKMRKLESLKTAIIRFRSVVILIVRLGWIHCRGSEYLGFFDQAPASPTPLG</sequence>
<keyword evidence="2" id="KW-1185">Reference proteome</keyword>
<proteinExistence type="predicted"/>
<dbReference type="AlphaFoldDB" id="A0A9W9GIH4"/>
<name>A0A9W9GIH4_9EURO</name>